<accession>A0A0D2X074</accession>
<protein>
    <submittedName>
        <fullName evidence="1">Uncharacterized protein</fullName>
    </submittedName>
</protein>
<dbReference type="Proteomes" id="UP000008743">
    <property type="component" value="Unassembled WGS sequence"/>
</dbReference>
<dbReference type="SUPFAM" id="SSF52047">
    <property type="entry name" value="RNI-like"/>
    <property type="match status" value="1"/>
</dbReference>
<organism evidence="1 2">
    <name type="scientific">Capsaspora owczarzaki (strain ATCC 30864)</name>
    <dbReference type="NCBI Taxonomy" id="595528"/>
    <lineage>
        <taxon>Eukaryota</taxon>
        <taxon>Filasterea</taxon>
        <taxon>Capsaspora</taxon>
    </lineage>
</organism>
<dbReference type="OrthoDB" id="3134645at2759"/>
<evidence type="ECO:0000313" key="1">
    <source>
        <dbReference type="EMBL" id="KJE88564.1"/>
    </source>
</evidence>
<evidence type="ECO:0000313" key="2">
    <source>
        <dbReference type="Proteomes" id="UP000008743"/>
    </source>
</evidence>
<name>A0A0D2X074_CAPO3</name>
<reference evidence="2" key="1">
    <citation type="submission" date="2011-02" db="EMBL/GenBank/DDBJ databases">
        <title>The Genome Sequence of Capsaspora owczarzaki ATCC 30864.</title>
        <authorList>
            <person name="Russ C."/>
            <person name="Cuomo C."/>
            <person name="Burger G."/>
            <person name="Gray M.W."/>
            <person name="Holland P.W.H."/>
            <person name="King N."/>
            <person name="Lang F.B.F."/>
            <person name="Roger A.J."/>
            <person name="Ruiz-Trillo I."/>
            <person name="Young S.K."/>
            <person name="Zeng Q."/>
            <person name="Gargeya S."/>
            <person name="Alvarado L."/>
            <person name="Berlin A."/>
            <person name="Chapman S.B."/>
            <person name="Chen Z."/>
            <person name="Freedman E."/>
            <person name="Gellesch M."/>
            <person name="Goldberg J."/>
            <person name="Griggs A."/>
            <person name="Gujja S."/>
            <person name="Heilman E."/>
            <person name="Heiman D."/>
            <person name="Howarth C."/>
            <person name="Mehta T."/>
            <person name="Neiman D."/>
            <person name="Pearson M."/>
            <person name="Roberts A."/>
            <person name="Saif S."/>
            <person name="Shea T."/>
            <person name="Shenoy N."/>
            <person name="Sisk P."/>
            <person name="Stolte C."/>
            <person name="Sykes S."/>
            <person name="White J."/>
            <person name="Yandava C."/>
            <person name="Haas B."/>
            <person name="Nusbaum C."/>
            <person name="Birren B."/>
        </authorList>
    </citation>
    <scope>NUCLEOTIDE SEQUENCE</scope>
    <source>
        <strain evidence="2">ATCC 30864</strain>
    </source>
</reference>
<dbReference type="InParanoid" id="A0A0D2X074"/>
<gene>
    <name evidence="1" type="ORF">CAOG_000202</name>
</gene>
<proteinExistence type="predicted"/>
<sequence length="180" mass="20145">MGLITPSLSLETLNLEGMCGTQALAFHEILATRPIWRLNLSNTRATLNATALKRLKIAFVLPEMRRQSTYRVLKAWVTNLKELYLDRCSWADGSLLDVMVKIAREETNKMPLRILSLPLARLIGVAPYLVVVDLTSCRGIPRGFKRRFKGRAAILELQAELDRIGYESDSASGSEDSSSH</sequence>
<keyword evidence="2" id="KW-1185">Reference proteome</keyword>
<dbReference type="eggNOG" id="KOG1947">
    <property type="taxonomic scope" value="Eukaryota"/>
</dbReference>
<dbReference type="EMBL" id="KE346360">
    <property type="protein sequence ID" value="KJE88564.1"/>
    <property type="molecule type" value="Genomic_DNA"/>
</dbReference>
<dbReference type="AlphaFoldDB" id="A0A0D2X074"/>